<protein>
    <submittedName>
        <fullName evidence="1">Uncharacterized protein</fullName>
    </submittedName>
</protein>
<evidence type="ECO:0000313" key="1">
    <source>
        <dbReference type="EMBL" id="KKW20092.1"/>
    </source>
</evidence>
<gene>
    <name evidence="1" type="ORF">UY61_C0045G0005</name>
</gene>
<evidence type="ECO:0000313" key="2">
    <source>
        <dbReference type="Proteomes" id="UP000034201"/>
    </source>
</evidence>
<name>A0A0G1YYP1_9BACT</name>
<comment type="caution">
    <text evidence="1">The sequence shown here is derived from an EMBL/GenBank/DDBJ whole genome shotgun (WGS) entry which is preliminary data.</text>
</comment>
<sequence length="93" mass="10916">MLLDSLHLLSCRHASTFRIFQSSKKCVAVLTIPSARFLKDIMDALSYSILFIRPATSNLAKYAEYSFFEPYFFYYVHVENSVDMWIKDRIYVA</sequence>
<dbReference type="AlphaFoldDB" id="A0A0G1YYP1"/>
<reference evidence="1 2" key="1">
    <citation type="journal article" date="2015" name="Nature">
        <title>rRNA introns, odd ribosomes, and small enigmatic genomes across a large radiation of phyla.</title>
        <authorList>
            <person name="Brown C.T."/>
            <person name="Hug L.A."/>
            <person name="Thomas B.C."/>
            <person name="Sharon I."/>
            <person name="Castelle C.J."/>
            <person name="Singh A."/>
            <person name="Wilkins M.J."/>
            <person name="Williams K.H."/>
            <person name="Banfield J.F."/>
        </authorList>
    </citation>
    <scope>NUCLEOTIDE SEQUENCE [LARGE SCALE GENOMIC DNA]</scope>
</reference>
<dbReference type="Proteomes" id="UP000034201">
    <property type="component" value="Unassembled WGS sequence"/>
</dbReference>
<dbReference type="EMBL" id="LCQQ01000045">
    <property type="protein sequence ID" value="KKW20092.1"/>
    <property type="molecule type" value="Genomic_DNA"/>
</dbReference>
<proteinExistence type="predicted"/>
<accession>A0A0G1YYP1</accession>
<organism evidence="1 2">
    <name type="scientific">Candidatus Adlerbacteria bacterium GW2011_GWC1_50_9</name>
    <dbReference type="NCBI Taxonomy" id="1618608"/>
    <lineage>
        <taxon>Bacteria</taxon>
        <taxon>Candidatus Adleribacteriota</taxon>
    </lineage>
</organism>